<dbReference type="Pfam" id="PF13366">
    <property type="entry name" value="PDDEXK_3"/>
    <property type="match status" value="1"/>
</dbReference>
<accession>A0A286TZD4</accession>
<dbReference type="RefSeq" id="WP_096894646.1">
    <property type="nucleotide sequence ID" value="NZ_BAOS01000020.1"/>
</dbReference>
<dbReference type="NCBIfam" id="TIGR04256">
    <property type="entry name" value="GxxExxY"/>
    <property type="match status" value="1"/>
</dbReference>
<organism evidence="1 2">
    <name type="scientific">Candidatus Scalindua japonica</name>
    <dbReference type="NCBI Taxonomy" id="1284222"/>
    <lineage>
        <taxon>Bacteria</taxon>
        <taxon>Pseudomonadati</taxon>
        <taxon>Planctomycetota</taxon>
        <taxon>Candidatus Brocadiia</taxon>
        <taxon>Candidatus Brocadiales</taxon>
        <taxon>Candidatus Scalinduaceae</taxon>
        <taxon>Candidatus Scalindua</taxon>
    </lineage>
</organism>
<evidence type="ECO:0000313" key="2">
    <source>
        <dbReference type="Proteomes" id="UP000218542"/>
    </source>
</evidence>
<sequence length="137" mass="15608">MEQITRKDPRTHEIIGAAMDVHNVLGAGFLEAVYQEALIIEFANRNIQFKKEVDLPVYYKEVKLSTSYRADFLCYEKIIVELKALSELSGKEESQIINYLKATGLETGLLINFGASSLGFKRFIFNKNNKKNLRQSA</sequence>
<proteinExistence type="predicted"/>
<gene>
    <name evidence="1" type="ORF">SCALIN_C20_0029</name>
</gene>
<dbReference type="EMBL" id="BAOS01000020">
    <property type="protein sequence ID" value="GAX61252.1"/>
    <property type="molecule type" value="Genomic_DNA"/>
</dbReference>
<comment type="caution">
    <text evidence="1">The sequence shown here is derived from an EMBL/GenBank/DDBJ whole genome shotgun (WGS) entry which is preliminary data.</text>
</comment>
<dbReference type="OrthoDB" id="9806869at2"/>
<reference evidence="2" key="1">
    <citation type="journal article" date="2017" name="Environ. Microbiol. Rep.">
        <title>Genetic Diversity of Marine Anaerobic Ammonium-Oxidizing Bacteria as Revealed by Genomic and Proteomic Analyses of 'Candidatus Scalindua japonica'.</title>
        <authorList>
            <person name="Oshiki M."/>
            <person name="Mizuto K."/>
            <person name="Kimura Z."/>
            <person name="Kindaichi T."/>
            <person name="Satoh H."/>
            <person name="Okabe S."/>
        </authorList>
    </citation>
    <scope>NUCLEOTIDE SEQUENCE [LARGE SCALE GENOMIC DNA]</scope>
    <source>
        <strain evidence="2">husup-a2</strain>
    </source>
</reference>
<dbReference type="InterPro" id="IPR026350">
    <property type="entry name" value="GxxExxY"/>
</dbReference>
<evidence type="ECO:0000313" key="1">
    <source>
        <dbReference type="EMBL" id="GAX61252.1"/>
    </source>
</evidence>
<name>A0A286TZD4_9BACT</name>
<evidence type="ECO:0008006" key="3">
    <source>
        <dbReference type="Google" id="ProtNLM"/>
    </source>
</evidence>
<dbReference type="Proteomes" id="UP000218542">
    <property type="component" value="Unassembled WGS sequence"/>
</dbReference>
<dbReference type="AlphaFoldDB" id="A0A286TZD4"/>
<protein>
    <recommendedName>
        <fullName evidence="3">GxxExxY protein</fullName>
    </recommendedName>
</protein>
<keyword evidence="2" id="KW-1185">Reference proteome</keyword>